<dbReference type="GO" id="GO:0051301">
    <property type="term" value="P:cell division"/>
    <property type="evidence" value="ECO:0007669"/>
    <property type="project" value="UniProtKB-KW"/>
</dbReference>
<dbReference type="InterPro" id="IPR034746">
    <property type="entry name" value="POTRA"/>
</dbReference>
<dbReference type="InterPro" id="IPR050487">
    <property type="entry name" value="FtsQ_DivIB"/>
</dbReference>
<dbReference type="InterPro" id="IPR005548">
    <property type="entry name" value="Cell_div_FtsQ/DivIB_C"/>
</dbReference>
<evidence type="ECO:0000313" key="10">
    <source>
        <dbReference type="EMBL" id="SFR15782.1"/>
    </source>
</evidence>
<feature type="transmembrane region" description="Helical" evidence="8">
    <location>
        <begin position="12"/>
        <end position="33"/>
    </location>
</feature>
<reference evidence="11" key="1">
    <citation type="submission" date="2016-10" db="EMBL/GenBank/DDBJ databases">
        <authorList>
            <person name="Varghese N."/>
            <person name="Submissions S."/>
        </authorList>
    </citation>
    <scope>NUCLEOTIDE SEQUENCE [LARGE SCALE GENOMIC DNA]</scope>
    <source>
        <strain evidence="11">DSM 3669</strain>
    </source>
</reference>
<keyword evidence="2" id="KW-1003">Cell membrane</keyword>
<dbReference type="EMBL" id="FOYM01000037">
    <property type="protein sequence ID" value="SFR15782.1"/>
    <property type="molecule type" value="Genomic_DNA"/>
</dbReference>
<dbReference type="Gene3D" id="3.10.20.310">
    <property type="entry name" value="membrane protein fhac"/>
    <property type="match status" value="1"/>
</dbReference>
<evidence type="ECO:0000256" key="4">
    <source>
        <dbReference type="ARBA" id="ARBA00022692"/>
    </source>
</evidence>
<evidence type="ECO:0000256" key="5">
    <source>
        <dbReference type="ARBA" id="ARBA00022989"/>
    </source>
</evidence>
<evidence type="ECO:0000256" key="2">
    <source>
        <dbReference type="ARBA" id="ARBA00022475"/>
    </source>
</evidence>
<feature type="domain" description="POTRA" evidence="9">
    <location>
        <begin position="38"/>
        <end position="106"/>
    </location>
</feature>
<keyword evidence="7" id="KW-0131">Cell cycle</keyword>
<evidence type="ECO:0000256" key="1">
    <source>
        <dbReference type="ARBA" id="ARBA00004370"/>
    </source>
</evidence>
<dbReference type="RefSeq" id="WP_165608399.1">
    <property type="nucleotide sequence ID" value="NZ_FOYM01000037.1"/>
</dbReference>
<dbReference type="InterPro" id="IPR013685">
    <property type="entry name" value="POTRA_FtsQ_type"/>
</dbReference>
<evidence type="ECO:0000256" key="6">
    <source>
        <dbReference type="ARBA" id="ARBA00023136"/>
    </source>
</evidence>
<dbReference type="Pfam" id="PF03799">
    <property type="entry name" value="FtsQ_DivIB_C"/>
    <property type="match status" value="1"/>
</dbReference>
<accession>A0A1I6EE48</accession>
<name>A0A1I6EE48_9FIRM</name>
<keyword evidence="6 8" id="KW-0472">Membrane</keyword>
<keyword evidence="5 8" id="KW-1133">Transmembrane helix</keyword>
<keyword evidence="4 8" id="KW-0812">Transmembrane</keyword>
<evidence type="ECO:0000256" key="3">
    <source>
        <dbReference type="ARBA" id="ARBA00022618"/>
    </source>
</evidence>
<dbReference type="PANTHER" id="PTHR37820:SF1">
    <property type="entry name" value="CELL DIVISION PROTEIN FTSQ"/>
    <property type="match status" value="1"/>
</dbReference>
<evidence type="ECO:0000256" key="8">
    <source>
        <dbReference type="SAM" id="Phobius"/>
    </source>
</evidence>
<keyword evidence="11" id="KW-1185">Reference proteome</keyword>
<evidence type="ECO:0000256" key="7">
    <source>
        <dbReference type="ARBA" id="ARBA00023306"/>
    </source>
</evidence>
<comment type="subcellular location">
    <subcellularLocation>
        <location evidence="1">Membrane</location>
    </subcellularLocation>
</comment>
<keyword evidence="3 10" id="KW-0132">Cell division</keyword>
<proteinExistence type="predicted"/>
<evidence type="ECO:0000259" key="9">
    <source>
        <dbReference type="PROSITE" id="PS51779"/>
    </source>
</evidence>
<gene>
    <name evidence="10" type="ORF">SAMN05660706_1374</name>
</gene>
<sequence>MEGMVYRTKKKKFIFWQSFFFIFIVLMAAYVLLQSPIFTISKISVRGNNSLTAGELIKVSGIVTGMNIFKADLQTAVEKVRVLPVVKDVSITRKLPDNVIIEVEERVSVALVVADGRFLELDTEGYYLREGSAAASGLPVITGMPVQVAGPGQPVRGEGLKTALRVVQELPAGLRKELSEVHIGKDGMVTLYTLDGIQCRLGLPEDVAVKGSYFLQVQQELQDGHKSIEYVDFSYVGSPVVKYKD</sequence>
<dbReference type="PROSITE" id="PS51779">
    <property type="entry name" value="POTRA"/>
    <property type="match status" value="1"/>
</dbReference>
<organism evidence="10 11">
    <name type="scientific">Desulfoscipio geothermicus DSM 3669</name>
    <dbReference type="NCBI Taxonomy" id="1121426"/>
    <lineage>
        <taxon>Bacteria</taxon>
        <taxon>Bacillati</taxon>
        <taxon>Bacillota</taxon>
        <taxon>Clostridia</taxon>
        <taxon>Eubacteriales</taxon>
        <taxon>Desulfallaceae</taxon>
        <taxon>Desulfoscipio</taxon>
    </lineage>
</organism>
<protein>
    <submittedName>
        <fullName evidence="10">Cell division protein FtsQ</fullName>
    </submittedName>
</protein>
<dbReference type="Pfam" id="PF08478">
    <property type="entry name" value="POTRA_1"/>
    <property type="match status" value="1"/>
</dbReference>
<evidence type="ECO:0000313" key="11">
    <source>
        <dbReference type="Proteomes" id="UP000199584"/>
    </source>
</evidence>
<dbReference type="STRING" id="39060.SAMN05660706_1374"/>
<dbReference type="GO" id="GO:0005886">
    <property type="term" value="C:plasma membrane"/>
    <property type="evidence" value="ECO:0007669"/>
    <property type="project" value="TreeGrafter"/>
</dbReference>
<dbReference type="Proteomes" id="UP000199584">
    <property type="component" value="Unassembled WGS sequence"/>
</dbReference>
<dbReference type="PANTHER" id="PTHR37820">
    <property type="entry name" value="CELL DIVISION PROTEIN DIVIB"/>
    <property type="match status" value="1"/>
</dbReference>
<dbReference type="AlphaFoldDB" id="A0A1I6EE48"/>